<comment type="caution">
    <text evidence="2">The sequence shown here is derived from an EMBL/GenBank/DDBJ whole genome shotgun (WGS) entry which is preliminary data.</text>
</comment>
<evidence type="ECO:0000313" key="2">
    <source>
        <dbReference type="EMBL" id="KAJ1115518.1"/>
    </source>
</evidence>
<name>A0AAV7NMB8_PLEWA</name>
<keyword evidence="3" id="KW-1185">Reference proteome</keyword>
<accession>A0AAV7NMB8</accession>
<dbReference type="AlphaFoldDB" id="A0AAV7NMB8"/>
<evidence type="ECO:0000256" key="1">
    <source>
        <dbReference type="SAM" id="MobiDB-lite"/>
    </source>
</evidence>
<proteinExistence type="predicted"/>
<dbReference type="Proteomes" id="UP001066276">
    <property type="component" value="Chromosome 8"/>
</dbReference>
<reference evidence="2" key="1">
    <citation type="journal article" date="2022" name="bioRxiv">
        <title>Sequencing and chromosome-scale assembly of the giantPleurodeles waltlgenome.</title>
        <authorList>
            <person name="Brown T."/>
            <person name="Elewa A."/>
            <person name="Iarovenko S."/>
            <person name="Subramanian E."/>
            <person name="Araus A.J."/>
            <person name="Petzold A."/>
            <person name="Susuki M."/>
            <person name="Suzuki K.-i.T."/>
            <person name="Hayashi T."/>
            <person name="Toyoda A."/>
            <person name="Oliveira C."/>
            <person name="Osipova E."/>
            <person name="Leigh N.D."/>
            <person name="Simon A."/>
            <person name="Yun M.H."/>
        </authorList>
    </citation>
    <scope>NUCLEOTIDE SEQUENCE</scope>
    <source>
        <strain evidence="2">20211129_DDA</strain>
        <tissue evidence="2">Liver</tissue>
    </source>
</reference>
<protein>
    <submittedName>
        <fullName evidence="2">Uncharacterized protein</fullName>
    </submittedName>
</protein>
<evidence type="ECO:0000313" key="3">
    <source>
        <dbReference type="Proteomes" id="UP001066276"/>
    </source>
</evidence>
<feature type="region of interest" description="Disordered" evidence="1">
    <location>
        <begin position="18"/>
        <end position="45"/>
    </location>
</feature>
<gene>
    <name evidence="2" type="ORF">NDU88_003742</name>
</gene>
<sequence length="77" mass="9276">MELPWLLMGERRPGCRDRQREACREGPGGVQYEGRRRRRRAGGHHERALMRTHRWKALVAWALRTRPSESETDRRWP</sequence>
<dbReference type="EMBL" id="JANPWB010000012">
    <property type="protein sequence ID" value="KAJ1115518.1"/>
    <property type="molecule type" value="Genomic_DNA"/>
</dbReference>
<organism evidence="2 3">
    <name type="scientific">Pleurodeles waltl</name>
    <name type="common">Iberian ribbed newt</name>
    <dbReference type="NCBI Taxonomy" id="8319"/>
    <lineage>
        <taxon>Eukaryota</taxon>
        <taxon>Metazoa</taxon>
        <taxon>Chordata</taxon>
        <taxon>Craniata</taxon>
        <taxon>Vertebrata</taxon>
        <taxon>Euteleostomi</taxon>
        <taxon>Amphibia</taxon>
        <taxon>Batrachia</taxon>
        <taxon>Caudata</taxon>
        <taxon>Salamandroidea</taxon>
        <taxon>Salamandridae</taxon>
        <taxon>Pleurodelinae</taxon>
        <taxon>Pleurodeles</taxon>
    </lineage>
</organism>